<reference evidence="1 2" key="1">
    <citation type="submission" date="2018-08" db="EMBL/GenBank/DDBJ databases">
        <title>Achromobacter xylosoxidans Genome sequencing and assembly.</title>
        <authorList>
            <person name="Wang R."/>
            <person name="Rensing C."/>
            <person name="Li Y."/>
        </authorList>
    </citation>
    <scope>NUCLEOTIDE SEQUENCE [LARGE SCALE GENOMIC DNA]</scope>
    <source>
        <strain evidence="1 2">GD003A</strain>
    </source>
</reference>
<name>A0A424W3R1_ALCXX</name>
<organism evidence="1 2">
    <name type="scientific">Alcaligenes xylosoxydans xylosoxydans</name>
    <name type="common">Achromobacter xylosoxidans</name>
    <dbReference type="NCBI Taxonomy" id="85698"/>
    <lineage>
        <taxon>Bacteria</taxon>
        <taxon>Pseudomonadati</taxon>
        <taxon>Pseudomonadota</taxon>
        <taxon>Betaproteobacteria</taxon>
        <taxon>Burkholderiales</taxon>
        <taxon>Alcaligenaceae</taxon>
        <taxon>Achromobacter</taxon>
    </lineage>
</organism>
<dbReference type="AlphaFoldDB" id="A0A424W3R1"/>
<evidence type="ECO:0000313" key="1">
    <source>
        <dbReference type="EMBL" id="RPJ87875.1"/>
    </source>
</evidence>
<dbReference type="EMBL" id="QVXO01000095">
    <property type="protein sequence ID" value="RPJ87875.1"/>
    <property type="molecule type" value="Genomic_DNA"/>
</dbReference>
<sequence>MSERSGMKARRSKFGRWVALGVVAAIAVAAGAYVYIERSQLKDIQRSALEGSVAVYSYNFTQYDVAYSLMPGLRWFARANSATGNNLQSFGYKPAAPDAPMQISWRYDSGPQETAEGDYPFVVTLPQPRRPPGAVVLELRIYPDGKAAARYVTRPLVSEFSNVDPALPGNDWVTGQ</sequence>
<proteinExistence type="predicted"/>
<protein>
    <submittedName>
        <fullName evidence="1">Uncharacterized protein</fullName>
    </submittedName>
</protein>
<gene>
    <name evidence="1" type="ORF">DY367_30710</name>
</gene>
<dbReference type="Proteomes" id="UP000285324">
    <property type="component" value="Unassembled WGS sequence"/>
</dbReference>
<accession>A0A424W3R1</accession>
<dbReference type="OrthoDB" id="8635168at2"/>
<evidence type="ECO:0000313" key="2">
    <source>
        <dbReference type="Proteomes" id="UP000285324"/>
    </source>
</evidence>
<comment type="caution">
    <text evidence="1">The sequence shown here is derived from an EMBL/GenBank/DDBJ whole genome shotgun (WGS) entry which is preliminary data.</text>
</comment>
<dbReference type="RefSeq" id="WP_124260419.1">
    <property type="nucleotide sequence ID" value="NZ_CP061008.1"/>
</dbReference>